<evidence type="ECO:0000313" key="3">
    <source>
        <dbReference type="Proteomes" id="UP000179769"/>
    </source>
</evidence>
<dbReference type="PANTHER" id="PTHR12993:SF11">
    <property type="entry name" value="N-ACETYLGLUCOSAMINYL-PHOSPHATIDYLINOSITOL DE-N-ACETYLASE"/>
    <property type="match status" value="1"/>
</dbReference>
<dbReference type="Proteomes" id="UP000179769">
    <property type="component" value="Unassembled WGS sequence"/>
</dbReference>
<comment type="caution">
    <text evidence="2">The sequence shown here is derived from an EMBL/GenBank/DDBJ whole genome shotgun (WGS) entry which is preliminary data.</text>
</comment>
<dbReference type="InterPro" id="IPR003737">
    <property type="entry name" value="GlcNAc_PI_deacetylase-related"/>
</dbReference>
<evidence type="ECO:0000313" key="2">
    <source>
        <dbReference type="EMBL" id="OHV28099.1"/>
    </source>
</evidence>
<dbReference type="GO" id="GO:0016137">
    <property type="term" value="P:glycoside metabolic process"/>
    <property type="evidence" value="ECO:0007669"/>
    <property type="project" value="UniProtKB-ARBA"/>
</dbReference>
<protein>
    <recommendedName>
        <fullName evidence="4">GlcNAc-PI de-N-acetylase</fullName>
    </recommendedName>
</protein>
<dbReference type="GO" id="GO:0016811">
    <property type="term" value="F:hydrolase activity, acting on carbon-nitrogen (but not peptide) bonds, in linear amides"/>
    <property type="evidence" value="ECO:0007669"/>
    <property type="project" value="TreeGrafter"/>
</dbReference>
<dbReference type="Pfam" id="PF02585">
    <property type="entry name" value="PIG-L"/>
    <property type="match status" value="1"/>
</dbReference>
<keyword evidence="1" id="KW-0862">Zinc</keyword>
<accession>A0A1S1Q3E8</accession>
<dbReference type="EMBL" id="MAXA01000214">
    <property type="protein sequence ID" value="OHV28099.1"/>
    <property type="molecule type" value="Genomic_DNA"/>
</dbReference>
<sequence>MTSVPAATEAAAPVDPEVAAVVLDLLTAGRAAAAPPATAPAGAPSPGPLLGVWAHPDDETYLSGALMATAAHLGARVVCVTATRGELGGLVPPGSPPGLTLDRLRVAELAEALDVLGVREQVLLGLPDGGCAQVAPAGPPGPAGPVERIAGIIRELRPAVVVTFGPDGFTGHPDHRAVSAWTTTAFARAAPDGARLLYAAASTDHRERTRDVDELLGIAVDGADLDGDDGPVVPPGALAVRLNLAGRLLERKVAALRAHASQTAGALAALGPDRFAGWVAEEAFVDHRGRVSP</sequence>
<dbReference type="PANTHER" id="PTHR12993">
    <property type="entry name" value="N-ACETYLGLUCOSAMINYL-PHOSPHATIDYLINOSITOL DE-N-ACETYLASE-RELATED"/>
    <property type="match status" value="1"/>
</dbReference>
<name>A0A1S1Q3E8_9ACTN</name>
<dbReference type="AlphaFoldDB" id="A0A1S1Q3E8"/>
<gene>
    <name evidence="2" type="ORF">BBK14_18375</name>
</gene>
<proteinExistence type="predicted"/>
<dbReference type="OrthoDB" id="116799at2"/>
<dbReference type="Gene3D" id="3.40.50.10320">
    <property type="entry name" value="LmbE-like"/>
    <property type="match status" value="1"/>
</dbReference>
<dbReference type="InterPro" id="IPR024078">
    <property type="entry name" value="LmbE-like_dom_sf"/>
</dbReference>
<evidence type="ECO:0000256" key="1">
    <source>
        <dbReference type="ARBA" id="ARBA00022833"/>
    </source>
</evidence>
<dbReference type="RefSeq" id="WP_071063987.1">
    <property type="nucleotide sequence ID" value="NZ_MAXA01000214.1"/>
</dbReference>
<organism evidence="2 3">
    <name type="scientific">Parafrankia soli</name>
    <dbReference type="NCBI Taxonomy" id="2599596"/>
    <lineage>
        <taxon>Bacteria</taxon>
        <taxon>Bacillati</taxon>
        <taxon>Actinomycetota</taxon>
        <taxon>Actinomycetes</taxon>
        <taxon>Frankiales</taxon>
        <taxon>Frankiaceae</taxon>
        <taxon>Parafrankia</taxon>
    </lineage>
</organism>
<dbReference type="SUPFAM" id="SSF102588">
    <property type="entry name" value="LmbE-like"/>
    <property type="match status" value="1"/>
</dbReference>
<evidence type="ECO:0008006" key="4">
    <source>
        <dbReference type="Google" id="ProtNLM"/>
    </source>
</evidence>
<reference evidence="3" key="1">
    <citation type="submission" date="2016-07" db="EMBL/GenBank/DDBJ databases">
        <title>Frankia sp. NRRL B-16219 Genome sequencing.</title>
        <authorList>
            <person name="Ghodhbane-Gtari F."/>
            <person name="Swanson E."/>
            <person name="Gueddou A."/>
            <person name="Louati M."/>
            <person name="Nouioui I."/>
            <person name="Hezbri K."/>
            <person name="Abebe-Akele F."/>
            <person name="Simpson S."/>
            <person name="Morris K."/>
            <person name="Thomas K."/>
            <person name="Gtari M."/>
            <person name="Tisa L.S."/>
        </authorList>
    </citation>
    <scope>NUCLEOTIDE SEQUENCE [LARGE SCALE GENOMIC DNA]</scope>
    <source>
        <strain evidence="3">NRRL B-16219</strain>
    </source>
</reference>
<keyword evidence="3" id="KW-1185">Reference proteome</keyword>